<dbReference type="SUPFAM" id="SSF55781">
    <property type="entry name" value="GAF domain-like"/>
    <property type="match status" value="1"/>
</dbReference>
<dbReference type="AlphaFoldDB" id="A0A450UNG2"/>
<dbReference type="Gene3D" id="3.30.450.40">
    <property type="match status" value="1"/>
</dbReference>
<sequence>MNDLGPSHTPPASEPGAHRNLEQENRTLRAFTSALRDLTDIIERQSGNPDVMGLLDSVLQGALEITDTRDGSLLAVDEDTNELVFAAVRGEVEAPLGWRRIPPGKGIVGWVVENRCSTIVNDPHEDERFYDTLDVMFRFRTSSLLAVPLIGDGKLLGVIEVLNRQDGQLFSTGDQTLLTLFGRLAGELLHNILGKA</sequence>
<name>A0A450UNG2_9GAMM</name>
<dbReference type="InterPro" id="IPR003018">
    <property type="entry name" value="GAF"/>
</dbReference>
<dbReference type="EMBL" id="CAADFH010000037">
    <property type="protein sequence ID" value="VFJ94092.1"/>
    <property type="molecule type" value="Genomic_DNA"/>
</dbReference>
<organism evidence="4">
    <name type="scientific">Candidatus Kentrum sp. LFY</name>
    <dbReference type="NCBI Taxonomy" id="2126342"/>
    <lineage>
        <taxon>Bacteria</taxon>
        <taxon>Pseudomonadati</taxon>
        <taxon>Pseudomonadota</taxon>
        <taxon>Gammaproteobacteria</taxon>
        <taxon>Candidatus Kentrum</taxon>
    </lineage>
</organism>
<evidence type="ECO:0000313" key="4">
    <source>
        <dbReference type="EMBL" id="VFJ94092.1"/>
    </source>
</evidence>
<dbReference type="InterPro" id="IPR029016">
    <property type="entry name" value="GAF-like_dom_sf"/>
</dbReference>
<evidence type="ECO:0000313" key="3">
    <source>
        <dbReference type="EMBL" id="VFJ92241.1"/>
    </source>
</evidence>
<gene>
    <name evidence="4" type="ORF">BECKLFY1418A_GA0070994_10372</name>
    <name evidence="3" type="ORF">BECKLFY1418B_GA0070995_10332</name>
    <name evidence="5" type="ORF">BECKLFY1418C_GA0070996_103719</name>
</gene>
<feature type="domain" description="GAF" evidence="2">
    <location>
        <begin position="50"/>
        <end position="193"/>
    </location>
</feature>
<proteinExistence type="predicted"/>
<dbReference type="Pfam" id="PF13185">
    <property type="entry name" value="GAF_2"/>
    <property type="match status" value="1"/>
</dbReference>
<dbReference type="SMART" id="SM00065">
    <property type="entry name" value="GAF"/>
    <property type="match status" value="1"/>
</dbReference>
<evidence type="ECO:0000256" key="1">
    <source>
        <dbReference type="SAM" id="MobiDB-lite"/>
    </source>
</evidence>
<evidence type="ECO:0000259" key="2">
    <source>
        <dbReference type="SMART" id="SM00065"/>
    </source>
</evidence>
<reference evidence="4" key="1">
    <citation type="submission" date="2019-02" db="EMBL/GenBank/DDBJ databases">
        <authorList>
            <person name="Gruber-Vodicka R. H."/>
            <person name="Seah K. B. B."/>
        </authorList>
    </citation>
    <scope>NUCLEOTIDE SEQUENCE</scope>
    <source>
        <strain evidence="5">BECK_BY7</strain>
        <strain evidence="4">BECK_M6</strain>
        <strain evidence="3">BECK_M7</strain>
    </source>
</reference>
<evidence type="ECO:0000313" key="5">
    <source>
        <dbReference type="EMBL" id="VFK17975.1"/>
    </source>
</evidence>
<protein>
    <submittedName>
        <fullName evidence="4">GAF domain-containing protein</fullName>
    </submittedName>
</protein>
<dbReference type="EMBL" id="CAADFN010000037">
    <property type="protein sequence ID" value="VFK17975.1"/>
    <property type="molecule type" value="Genomic_DNA"/>
</dbReference>
<accession>A0A450UNG2</accession>
<feature type="region of interest" description="Disordered" evidence="1">
    <location>
        <begin position="1"/>
        <end position="23"/>
    </location>
</feature>
<dbReference type="EMBL" id="CAADFF010000033">
    <property type="protein sequence ID" value="VFJ92241.1"/>
    <property type="molecule type" value="Genomic_DNA"/>
</dbReference>